<evidence type="ECO:0000256" key="8">
    <source>
        <dbReference type="ARBA" id="ARBA00022801"/>
    </source>
</evidence>
<keyword evidence="6 10" id="KW-0479">Metal-binding</keyword>
<dbReference type="GO" id="GO:0043137">
    <property type="term" value="P:DNA replication, removal of RNA primer"/>
    <property type="evidence" value="ECO:0007669"/>
    <property type="project" value="TreeGrafter"/>
</dbReference>
<keyword evidence="5 10" id="KW-0540">Nuclease</keyword>
<feature type="binding site" evidence="10">
    <location>
        <position position="128"/>
    </location>
    <ligand>
        <name>Mg(2+)</name>
        <dbReference type="ChEBI" id="CHEBI:18420"/>
        <label>2</label>
    </ligand>
</feature>
<dbReference type="GO" id="GO:0005737">
    <property type="term" value="C:cytoplasm"/>
    <property type="evidence" value="ECO:0007669"/>
    <property type="project" value="UniProtKB-SubCell"/>
</dbReference>
<evidence type="ECO:0000313" key="12">
    <source>
        <dbReference type="EMBL" id="ARJ56987.1"/>
    </source>
</evidence>
<feature type="binding site" evidence="10">
    <location>
        <position position="47"/>
    </location>
    <ligand>
        <name>Mg(2+)</name>
        <dbReference type="ChEBI" id="CHEBI:18420"/>
        <label>1</label>
    </ligand>
</feature>
<dbReference type="PANTHER" id="PTHR10642:SF26">
    <property type="entry name" value="RIBONUCLEASE H1"/>
    <property type="match status" value="1"/>
</dbReference>
<dbReference type="InterPro" id="IPR022892">
    <property type="entry name" value="RNaseHI"/>
</dbReference>
<protein>
    <recommendedName>
        <fullName evidence="4 10">Ribonuclease H</fullName>
        <shortName evidence="10">RNase H</shortName>
        <ecNumber evidence="4 10">3.1.26.4</ecNumber>
    </recommendedName>
</protein>
<dbReference type="AlphaFoldDB" id="A0A1W6BY27"/>
<dbReference type="Gene3D" id="3.30.420.10">
    <property type="entry name" value="Ribonuclease H-like superfamily/Ribonuclease H"/>
    <property type="match status" value="1"/>
</dbReference>
<sequence length="146" mass="17063">MKKIKIYTDGSCLNNPGFGGWAYIVRYKEHEKIAFGSQKDTTNNRMELLAIIEALKILKEPCEIELFTDSNLMVQSINQWLENWVKKGFKGKKNVDLWQKYLKTAKNHKIKAFWVKAHNNHAENETCDRLAKEAALNLQKEYNEKT</sequence>
<dbReference type="GO" id="GO:0000287">
    <property type="term" value="F:magnesium ion binding"/>
    <property type="evidence" value="ECO:0007669"/>
    <property type="project" value="UniProtKB-UniRule"/>
</dbReference>
<keyword evidence="8 10" id="KW-0378">Hydrolase</keyword>
<comment type="cofactor">
    <cofactor evidence="10">
        <name>Mg(2+)</name>
        <dbReference type="ChEBI" id="CHEBI:18420"/>
    </cofactor>
    <text evidence="10">Binds 1 Mg(2+) ion per subunit. May bind a second metal ion at a regulatory site, or after substrate binding.</text>
</comment>
<dbReference type="GO" id="GO:0003676">
    <property type="term" value="F:nucleic acid binding"/>
    <property type="evidence" value="ECO:0007669"/>
    <property type="project" value="InterPro"/>
</dbReference>
<feature type="binding site" evidence="10">
    <location>
        <position position="69"/>
    </location>
    <ligand>
        <name>Mg(2+)</name>
        <dbReference type="ChEBI" id="CHEBI:18420"/>
        <label>1</label>
    </ligand>
</feature>
<dbReference type="CDD" id="cd09278">
    <property type="entry name" value="RNase_HI_prokaryote_like"/>
    <property type="match status" value="1"/>
</dbReference>
<dbReference type="KEGG" id="ccun:CCUN_1399"/>
<dbReference type="InterPro" id="IPR012337">
    <property type="entry name" value="RNaseH-like_sf"/>
</dbReference>
<dbReference type="RefSeq" id="WP_027306035.1">
    <property type="nucleotide sequence ID" value="NZ_CP020867.1"/>
</dbReference>
<gene>
    <name evidence="10 12" type="primary">rnhA</name>
    <name evidence="12" type="ORF">CCUN_1399</name>
</gene>
<dbReference type="EC" id="3.1.26.4" evidence="4 10"/>
<dbReference type="NCBIfam" id="NF001236">
    <property type="entry name" value="PRK00203.1"/>
    <property type="match status" value="1"/>
</dbReference>
<reference evidence="12 13" key="1">
    <citation type="submission" date="2017-04" db="EMBL/GenBank/DDBJ databases">
        <title>Complete genome sequence of the Campylobacter cuniculorum type strain LMG24588.</title>
        <authorList>
            <person name="Miller W.G."/>
            <person name="Yee E."/>
            <person name="Revez J."/>
            <person name="Bono J.L."/>
            <person name="Rossi M."/>
        </authorList>
    </citation>
    <scope>NUCLEOTIDE SEQUENCE [LARGE SCALE GENOMIC DNA]</scope>
    <source>
        <strain evidence="12 13">LMG 24588</strain>
    </source>
</reference>
<evidence type="ECO:0000256" key="4">
    <source>
        <dbReference type="ARBA" id="ARBA00012180"/>
    </source>
</evidence>
<comment type="subcellular location">
    <subcellularLocation>
        <location evidence="10">Cytoplasm</location>
    </subcellularLocation>
</comment>
<dbReference type="GO" id="GO:0004523">
    <property type="term" value="F:RNA-DNA hybrid ribonuclease activity"/>
    <property type="evidence" value="ECO:0007669"/>
    <property type="project" value="UniProtKB-UniRule"/>
</dbReference>
<keyword evidence="9 10" id="KW-0460">Magnesium</keyword>
<evidence type="ECO:0000313" key="13">
    <source>
        <dbReference type="Proteomes" id="UP000192902"/>
    </source>
</evidence>
<dbReference type="HAMAP" id="MF_00042">
    <property type="entry name" value="RNase_H"/>
    <property type="match status" value="1"/>
</dbReference>
<comment type="function">
    <text evidence="10">Endonuclease that specifically degrades the RNA of RNA-DNA hybrids.</text>
</comment>
<feature type="domain" description="RNase H type-1" evidence="11">
    <location>
        <begin position="1"/>
        <end position="136"/>
    </location>
</feature>
<dbReference type="Proteomes" id="UP000192902">
    <property type="component" value="Chromosome"/>
</dbReference>
<evidence type="ECO:0000259" key="11">
    <source>
        <dbReference type="PROSITE" id="PS50879"/>
    </source>
</evidence>
<feature type="binding site" evidence="10">
    <location>
        <position position="9"/>
    </location>
    <ligand>
        <name>Mg(2+)</name>
        <dbReference type="ChEBI" id="CHEBI:18420"/>
        <label>1</label>
    </ligand>
</feature>
<dbReference type="eggNOG" id="COG0328">
    <property type="taxonomic scope" value="Bacteria"/>
</dbReference>
<comment type="subunit">
    <text evidence="3 10">Monomer.</text>
</comment>
<dbReference type="PROSITE" id="PS50879">
    <property type="entry name" value="RNASE_H_1"/>
    <property type="match status" value="1"/>
</dbReference>
<comment type="catalytic activity">
    <reaction evidence="1 10">
        <text>Endonucleolytic cleavage to 5'-phosphomonoester.</text>
        <dbReference type="EC" id="3.1.26.4"/>
    </reaction>
</comment>
<name>A0A1W6BY27_9BACT</name>
<dbReference type="PANTHER" id="PTHR10642">
    <property type="entry name" value="RIBONUCLEASE H1"/>
    <property type="match status" value="1"/>
</dbReference>
<accession>A0A1W6BY27</accession>
<evidence type="ECO:0000256" key="5">
    <source>
        <dbReference type="ARBA" id="ARBA00022722"/>
    </source>
</evidence>
<evidence type="ECO:0000256" key="2">
    <source>
        <dbReference type="ARBA" id="ARBA00005300"/>
    </source>
</evidence>
<dbReference type="Pfam" id="PF00075">
    <property type="entry name" value="RNase_H"/>
    <property type="match status" value="1"/>
</dbReference>
<evidence type="ECO:0000256" key="10">
    <source>
        <dbReference type="HAMAP-Rule" id="MF_00042"/>
    </source>
</evidence>
<dbReference type="OrthoDB" id="7845843at2"/>
<evidence type="ECO:0000256" key="7">
    <source>
        <dbReference type="ARBA" id="ARBA00022759"/>
    </source>
</evidence>
<keyword evidence="10" id="KW-0963">Cytoplasm</keyword>
<dbReference type="InterPro" id="IPR050092">
    <property type="entry name" value="RNase_H"/>
</dbReference>
<comment type="similarity">
    <text evidence="2 10">Belongs to the RNase H family.</text>
</comment>
<dbReference type="InterPro" id="IPR036397">
    <property type="entry name" value="RNaseH_sf"/>
</dbReference>
<feature type="binding site" evidence="10">
    <location>
        <position position="9"/>
    </location>
    <ligand>
        <name>Mg(2+)</name>
        <dbReference type="ChEBI" id="CHEBI:18420"/>
        <label>2</label>
    </ligand>
</feature>
<evidence type="ECO:0000256" key="1">
    <source>
        <dbReference type="ARBA" id="ARBA00000077"/>
    </source>
</evidence>
<evidence type="ECO:0000256" key="6">
    <source>
        <dbReference type="ARBA" id="ARBA00022723"/>
    </source>
</evidence>
<dbReference type="EMBL" id="CP020867">
    <property type="protein sequence ID" value="ARJ56987.1"/>
    <property type="molecule type" value="Genomic_DNA"/>
</dbReference>
<proteinExistence type="inferred from homology"/>
<evidence type="ECO:0000256" key="9">
    <source>
        <dbReference type="ARBA" id="ARBA00022842"/>
    </source>
</evidence>
<keyword evidence="7 10" id="KW-0255">Endonuclease</keyword>
<organism evidence="12 13">
    <name type="scientific">Campylobacter cuniculorum DSM 23162 = LMG 24588</name>
    <dbReference type="NCBI Taxonomy" id="1121267"/>
    <lineage>
        <taxon>Bacteria</taxon>
        <taxon>Pseudomonadati</taxon>
        <taxon>Campylobacterota</taxon>
        <taxon>Epsilonproteobacteria</taxon>
        <taxon>Campylobacterales</taxon>
        <taxon>Campylobacteraceae</taxon>
        <taxon>Campylobacter</taxon>
    </lineage>
</organism>
<dbReference type="STRING" id="1121267.CCUN_1399"/>
<evidence type="ECO:0000256" key="3">
    <source>
        <dbReference type="ARBA" id="ARBA00011245"/>
    </source>
</evidence>
<dbReference type="InterPro" id="IPR002156">
    <property type="entry name" value="RNaseH_domain"/>
</dbReference>
<dbReference type="SUPFAM" id="SSF53098">
    <property type="entry name" value="Ribonuclease H-like"/>
    <property type="match status" value="1"/>
</dbReference>